<organism evidence="14 15">
    <name type="scientific">Lactobacillus xujianguonis</name>
    <dbReference type="NCBI Taxonomy" id="2495899"/>
    <lineage>
        <taxon>Bacteria</taxon>
        <taxon>Bacillati</taxon>
        <taxon>Bacillota</taxon>
        <taxon>Bacilli</taxon>
        <taxon>Lactobacillales</taxon>
        <taxon>Lactobacillaceae</taxon>
        <taxon>Lactobacillus</taxon>
    </lineage>
</organism>
<dbReference type="GO" id="GO:0052381">
    <property type="term" value="F:tRNA dimethylallyltransferase activity"/>
    <property type="evidence" value="ECO:0007669"/>
    <property type="project" value="UniProtKB-UniRule"/>
</dbReference>
<dbReference type="GO" id="GO:0006400">
    <property type="term" value="P:tRNA modification"/>
    <property type="evidence" value="ECO:0007669"/>
    <property type="project" value="TreeGrafter"/>
</dbReference>
<comment type="caution">
    <text evidence="10">Lacks conserved residue(s) required for the propagation of feature annotation.</text>
</comment>
<dbReference type="PANTHER" id="PTHR11088">
    <property type="entry name" value="TRNA DIMETHYLALLYLTRANSFERASE"/>
    <property type="match status" value="1"/>
</dbReference>
<protein>
    <recommendedName>
        <fullName evidence="10">tRNA dimethylallyltransferase</fullName>
        <ecNumber evidence="10">2.5.1.75</ecNumber>
    </recommendedName>
    <alternativeName>
        <fullName evidence="10">Dimethylallyl diphosphate:tRNA dimethylallyltransferase</fullName>
        <shortName evidence="10">DMAPP:tRNA dimethylallyltransferase</shortName>
        <shortName evidence="10">DMATase</shortName>
    </alternativeName>
    <alternativeName>
        <fullName evidence="10">Isopentenyl-diphosphate:tRNA isopentenyltransferase</fullName>
        <shortName evidence="10">IPP transferase</shortName>
        <shortName evidence="10">IPPT</shortName>
        <shortName evidence="10">IPTase</shortName>
    </alternativeName>
</protein>
<evidence type="ECO:0000256" key="4">
    <source>
        <dbReference type="ARBA" id="ARBA00022679"/>
    </source>
</evidence>
<dbReference type="InterPro" id="IPR027417">
    <property type="entry name" value="P-loop_NTPase"/>
</dbReference>
<comment type="catalytic activity">
    <reaction evidence="9 10 11">
        <text>adenosine(37) in tRNA + dimethylallyl diphosphate = N(6)-dimethylallyladenosine(37) in tRNA + diphosphate</text>
        <dbReference type="Rhea" id="RHEA:26482"/>
        <dbReference type="Rhea" id="RHEA-COMP:10162"/>
        <dbReference type="Rhea" id="RHEA-COMP:10375"/>
        <dbReference type="ChEBI" id="CHEBI:33019"/>
        <dbReference type="ChEBI" id="CHEBI:57623"/>
        <dbReference type="ChEBI" id="CHEBI:74411"/>
        <dbReference type="ChEBI" id="CHEBI:74415"/>
        <dbReference type="EC" id="2.5.1.75"/>
    </reaction>
</comment>
<evidence type="ECO:0000256" key="12">
    <source>
        <dbReference type="RuleBase" id="RU003784"/>
    </source>
</evidence>
<feature type="binding site" evidence="10">
    <location>
        <begin position="11"/>
        <end position="16"/>
    </location>
    <ligand>
        <name>substrate</name>
    </ligand>
</feature>
<evidence type="ECO:0000256" key="10">
    <source>
        <dbReference type="HAMAP-Rule" id="MF_00185"/>
    </source>
</evidence>
<proteinExistence type="inferred from homology"/>
<evidence type="ECO:0000256" key="5">
    <source>
        <dbReference type="ARBA" id="ARBA00022694"/>
    </source>
</evidence>
<dbReference type="InterPro" id="IPR018022">
    <property type="entry name" value="IPT"/>
</dbReference>
<dbReference type="Gene3D" id="1.10.20.140">
    <property type="match status" value="1"/>
</dbReference>
<feature type="site" description="Interaction with substrate tRNA" evidence="10">
    <location>
        <position position="100"/>
    </location>
</feature>
<dbReference type="NCBIfam" id="TIGR00174">
    <property type="entry name" value="miaA"/>
    <property type="match status" value="1"/>
</dbReference>
<dbReference type="EC" id="2.5.1.75" evidence="10"/>
<evidence type="ECO:0000256" key="9">
    <source>
        <dbReference type="ARBA" id="ARBA00049563"/>
    </source>
</evidence>
<dbReference type="InterPro" id="IPR039657">
    <property type="entry name" value="Dimethylallyltransferase"/>
</dbReference>
<gene>
    <name evidence="10 14" type="primary">miaA</name>
    <name evidence="14" type="ORF">EJK17_09600</name>
</gene>
<evidence type="ECO:0000256" key="8">
    <source>
        <dbReference type="ARBA" id="ARBA00022842"/>
    </source>
</evidence>
<evidence type="ECO:0000256" key="11">
    <source>
        <dbReference type="RuleBase" id="RU003783"/>
    </source>
</evidence>
<feature type="binding site" evidence="10">
    <location>
        <begin position="9"/>
        <end position="16"/>
    </location>
    <ligand>
        <name>ATP</name>
        <dbReference type="ChEBI" id="CHEBI:30616"/>
    </ligand>
</feature>
<dbReference type="Gene3D" id="3.40.50.300">
    <property type="entry name" value="P-loop containing nucleotide triphosphate hydrolases"/>
    <property type="match status" value="1"/>
</dbReference>
<dbReference type="HAMAP" id="MF_00185">
    <property type="entry name" value="IPP_trans"/>
    <property type="match status" value="1"/>
</dbReference>
<evidence type="ECO:0000256" key="13">
    <source>
        <dbReference type="RuleBase" id="RU003785"/>
    </source>
</evidence>
<keyword evidence="5 10" id="KW-0819">tRNA processing</keyword>
<name>A0A437ST23_9LACO</name>
<keyword evidence="6 10" id="KW-0547">Nucleotide-binding</keyword>
<accession>A0A437ST23</accession>
<comment type="subunit">
    <text evidence="10">Monomer.</text>
</comment>
<evidence type="ECO:0000256" key="7">
    <source>
        <dbReference type="ARBA" id="ARBA00022840"/>
    </source>
</evidence>
<evidence type="ECO:0000256" key="1">
    <source>
        <dbReference type="ARBA" id="ARBA00001946"/>
    </source>
</evidence>
<dbReference type="GO" id="GO:0005524">
    <property type="term" value="F:ATP binding"/>
    <property type="evidence" value="ECO:0007669"/>
    <property type="project" value="UniProtKB-UniRule"/>
</dbReference>
<reference evidence="14 15" key="1">
    <citation type="submission" date="2018-12" db="EMBL/GenBank/DDBJ databases">
        <authorList>
            <person name="Meng J."/>
        </authorList>
    </citation>
    <scope>NUCLEOTIDE SEQUENCE [LARGE SCALE GENOMIC DNA]</scope>
    <source>
        <strain evidence="14 15">HT111-2</strain>
    </source>
</reference>
<dbReference type="EMBL" id="RXIA01000032">
    <property type="protein sequence ID" value="RVU70073.1"/>
    <property type="molecule type" value="Genomic_DNA"/>
</dbReference>
<keyword evidence="7 10" id="KW-0067">ATP-binding</keyword>
<comment type="similarity">
    <text evidence="3 10 13">Belongs to the IPP transferase family.</text>
</comment>
<dbReference type="RefSeq" id="WP_127796386.1">
    <property type="nucleotide sequence ID" value="NZ_ML136900.1"/>
</dbReference>
<sequence>MQKVLAIVGPTAIGKTDLAIKLAQKINALIVSGDSMQVYQEVAIGTAKATKEEQAQVKHYLVDTRSIFEEYSVKDFVDQATAAIDEIATQNKLPMVVGGTGFYVNALLNQMQLGEKTPEENSVTKKWEDYLAANGPEKLWAELNNKDPAAAAKIPVANSRRTLRALTVIERTGKKFSEQQTEIKPRYDYLIIGLNAKRSGIYRRINLRVDKMMEQGLLEEARFVYDHRQEEYQALQAIGYKEFFPYFKGKSTLEECINQLKTASRRYAKRQLTYFRNKLPVKWFDPLDDPNCLDKILRTVEDWQNGKDA</sequence>
<keyword evidence="15" id="KW-1185">Reference proteome</keyword>
<dbReference type="Pfam" id="PF01715">
    <property type="entry name" value="IPPT"/>
    <property type="match status" value="1"/>
</dbReference>
<evidence type="ECO:0000256" key="6">
    <source>
        <dbReference type="ARBA" id="ARBA00022741"/>
    </source>
</evidence>
<evidence type="ECO:0000256" key="2">
    <source>
        <dbReference type="ARBA" id="ARBA00003213"/>
    </source>
</evidence>
<dbReference type="PANTHER" id="PTHR11088:SF60">
    <property type="entry name" value="TRNA DIMETHYLALLYLTRANSFERASE"/>
    <property type="match status" value="1"/>
</dbReference>
<keyword evidence="4 10" id="KW-0808">Transferase</keyword>
<dbReference type="AlphaFoldDB" id="A0A437ST23"/>
<keyword evidence="8 10" id="KW-0460">Magnesium</keyword>
<feature type="region of interest" description="Interaction with substrate tRNA" evidence="10">
    <location>
        <begin position="34"/>
        <end position="37"/>
    </location>
</feature>
<evidence type="ECO:0000256" key="3">
    <source>
        <dbReference type="ARBA" id="ARBA00005842"/>
    </source>
</evidence>
<evidence type="ECO:0000313" key="15">
    <source>
        <dbReference type="Proteomes" id="UP000288291"/>
    </source>
</evidence>
<comment type="function">
    <text evidence="2 10 12">Catalyzes the transfer of a dimethylallyl group onto the adenine at position 37 in tRNAs that read codons beginning with uridine, leading to the formation of N6-(dimethylallyl)adenosine (i(6)A).</text>
</comment>
<dbReference type="Proteomes" id="UP000288291">
    <property type="component" value="Unassembled WGS sequence"/>
</dbReference>
<dbReference type="SUPFAM" id="SSF52540">
    <property type="entry name" value="P-loop containing nucleoside triphosphate hydrolases"/>
    <property type="match status" value="1"/>
</dbReference>
<evidence type="ECO:0000313" key="14">
    <source>
        <dbReference type="EMBL" id="RVU70073.1"/>
    </source>
</evidence>
<comment type="cofactor">
    <cofactor evidence="1 10">
        <name>Mg(2+)</name>
        <dbReference type="ChEBI" id="CHEBI:18420"/>
    </cofactor>
</comment>
<comment type="caution">
    <text evidence="14">The sequence shown here is derived from an EMBL/GenBank/DDBJ whole genome shotgun (WGS) entry which is preliminary data.</text>
</comment>